<dbReference type="PANTHER" id="PTHR13068:SF219">
    <property type="entry name" value="MITOCHONDRIAL TRANSCRIPTION TERMINATION FACTOR FAMILY PROTEIN"/>
    <property type="match status" value="1"/>
</dbReference>
<keyword evidence="2" id="KW-0806">Transcription termination</keyword>
<dbReference type="InParanoid" id="A0A2K3DFE8"/>
<dbReference type="EMBL" id="CM008970">
    <property type="protein sequence ID" value="PNW79256.1"/>
    <property type="molecule type" value="Genomic_DNA"/>
</dbReference>
<evidence type="ECO:0000256" key="1">
    <source>
        <dbReference type="ARBA" id="ARBA00007692"/>
    </source>
</evidence>
<reference evidence="5 6" key="1">
    <citation type="journal article" date="2007" name="Science">
        <title>The Chlamydomonas genome reveals the evolution of key animal and plant functions.</title>
        <authorList>
            <person name="Merchant S.S."/>
            <person name="Prochnik S.E."/>
            <person name="Vallon O."/>
            <person name="Harris E.H."/>
            <person name="Karpowicz S.J."/>
            <person name="Witman G.B."/>
            <person name="Terry A."/>
            <person name="Salamov A."/>
            <person name="Fritz-Laylin L.K."/>
            <person name="Marechal-Drouard L."/>
            <person name="Marshall W.F."/>
            <person name="Qu L.H."/>
            <person name="Nelson D.R."/>
            <person name="Sanderfoot A.A."/>
            <person name="Spalding M.H."/>
            <person name="Kapitonov V.V."/>
            <person name="Ren Q."/>
            <person name="Ferris P."/>
            <person name="Lindquist E."/>
            <person name="Shapiro H."/>
            <person name="Lucas S.M."/>
            <person name="Grimwood J."/>
            <person name="Schmutz J."/>
            <person name="Cardol P."/>
            <person name="Cerutti H."/>
            <person name="Chanfreau G."/>
            <person name="Chen C.L."/>
            <person name="Cognat V."/>
            <person name="Croft M.T."/>
            <person name="Dent R."/>
            <person name="Dutcher S."/>
            <person name="Fernandez E."/>
            <person name="Fukuzawa H."/>
            <person name="Gonzalez-Ballester D."/>
            <person name="Gonzalez-Halphen D."/>
            <person name="Hallmann A."/>
            <person name="Hanikenne M."/>
            <person name="Hippler M."/>
            <person name="Inwood W."/>
            <person name="Jabbari K."/>
            <person name="Kalanon M."/>
            <person name="Kuras R."/>
            <person name="Lefebvre P.A."/>
            <person name="Lemaire S.D."/>
            <person name="Lobanov A.V."/>
            <person name="Lohr M."/>
            <person name="Manuell A."/>
            <person name="Meier I."/>
            <person name="Mets L."/>
            <person name="Mittag M."/>
            <person name="Mittelmeier T."/>
            <person name="Moroney J.V."/>
            <person name="Moseley J."/>
            <person name="Napoli C."/>
            <person name="Nedelcu A.M."/>
            <person name="Niyogi K."/>
            <person name="Novoselov S.V."/>
            <person name="Paulsen I.T."/>
            <person name="Pazour G."/>
            <person name="Purton S."/>
            <person name="Ral J.P."/>
            <person name="Riano-Pachon D.M."/>
            <person name="Riekhof W."/>
            <person name="Rymarquis L."/>
            <person name="Schroda M."/>
            <person name="Stern D."/>
            <person name="Umen J."/>
            <person name="Willows R."/>
            <person name="Wilson N."/>
            <person name="Zimmer S.L."/>
            <person name="Allmer J."/>
            <person name="Balk J."/>
            <person name="Bisova K."/>
            <person name="Chen C.J."/>
            <person name="Elias M."/>
            <person name="Gendler K."/>
            <person name="Hauser C."/>
            <person name="Lamb M.R."/>
            <person name="Ledford H."/>
            <person name="Long J.C."/>
            <person name="Minagawa J."/>
            <person name="Page M.D."/>
            <person name="Pan J."/>
            <person name="Pootakham W."/>
            <person name="Roje S."/>
            <person name="Rose A."/>
            <person name="Stahlberg E."/>
            <person name="Terauchi A.M."/>
            <person name="Yang P."/>
            <person name="Ball S."/>
            <person name="Bowler C."/>
            <person name="Dieckmann C.L."/>
            <person name="Gladyshev V.N."/>
            <person name="Green P."/>
            <person name="Jorgensen R."/>
            <person name="Mayfield S."/>
            <person name="Mueller-Roeber B."/>
            <person name="Rajamani S."/>
            <person name="Sayre R.T."/>
            <person name="Brokstein P."/>
            <person name="Dubchak I."/>
            <person name="Goodstein D."/>
            <person name="Hornick L."/>
            <person name="Huang Y.W."/>
            <person name="Jhaveri J."/>
            <person name="Luo Y."/>
            <person name="Martinez D."/>
            <person name="Ngau W.C."/>
            <person name="Otillar B."/>
            <person name="Poliakov A."/>
            <person name="Porter A."/>
            <person name="Szajkowski L."/>
            <person name="Werner G."/>
            <person name="Zhou K."/>
            <person name="Grigoriev I.V."/>
            <person name="Rokhsar D.S."/>
            <person name="Grossman A.R."/>
        </authorList>
    </citation>
    <scope>NUCLEOTIDE SEQUENCE [LARGE SCALE GENOMIC DNA]</scope>
    <source>
        <strain evidence="6">CC-503</strain>
    </source>
</reference>
<evidence type="ECO:0000313" key="5">
    <source>
        <dbReference type="EMBL" id="PNW79256.1"/>
    </source>
</evidence>
<accession>A0A2K3DFE8</accession>
<feature type="compositionally biased region" description="Low complexity" evidence="4">
    <location>
        <begin position="378"/>
        <end position="394"/>
    </location>
</feature>
<dbReference type="RefSeq" id="XP_042921511.1">
    <property type="nucleotide sequence ID" value="XM_043066215.1"/>
</dbReference>
<dbReference type="ExpressionAtlas" id="A0A2K3DFE8">
    <property type="expression patterns" value="baseline and differential"/>
</dbReference>
<dbReference type="GO" id="GO:0006353">
    <property type="term" value="P:DNA-templated transcription termination"/>
    <property type="evidence" value="ECO:0007669"/>
    <property type="project" value="UniProtKB-KW"/>
</dbReference>
<evidence type="ECO:0000256" key="3">
    <source>
        <dbReference type="ARBA" id="ARBA00022946"/>
    </source>
</evidence>
<dbReference type="Gene3D" id="1.25.70.10">
    <property type="entry name" value="Transcription termination factor 3, mitochondrial"/>
    <property type="match status" value="1"/>
</dbReference>
<feature type="region of interest" description="Disordered" evidence="4">
    <location>
        <begin position="378"/>
        <end position="408"/>
    </location>
</feature>
<dbReference type="SMART" id="SM00733">
    <property type="entry name" value="Mterf"/>
    <property type="match status" value="4"/>
</dbReference>
<dbReference type="Gramene" id="PNW79256">
    <property type="protein sequence ID" value="PNW79256"/>
    <property type="gene ID" value="CHLRE_09g408051v5"/>
</dbReference>
<keyword evidence="2" id="KW-0804">Transcription</keyword>
<dbReference type="KEGG" id="cre:CHLRE_09g408051v5"/>
<comment type="similarity">
    <text evidence="1">Belongs to the mTERF family.</text>
</comment>
<dbReference type="STRING" id="3055.A0A2K3DFE8"/>
<name>A0A2K3DFE8_CHLRE</name>
<dbReference type="PANTHER" id="PTHR13068">
    <property type="entry name" value="CGI-12 PROTEIN-RELATED"/>
    <property type="match status" value="1"/>
</dbReference>
<feature type="region of interest" description="Disordered" evidence="4">
    <location>
        <begin position="59"/>
        <end position="92"/>
    </location>
</feature>
<keyword evidence="2" id="KW-0805">Transcription regulation</keyword>
<dbReference type="AlphaFoldDB" id="A0A2K3DFE8"/>
<dbReference type="Proteomes" id="UP000006906">
    <property type="component" value="Chromosome 9"/>
</dbReference>
<dbReference type="InterPro" id="IPR038538">
    <property type="entry name" value="MTERF_sf"/>
</dbReference>
<sequence>MRVASGPPRCHTSVADLHNISLSAARLRLAGHRRQWAGPAFAERRSRGRVALVTHATSWEAHPSTRPGAASGTRSPEYPPSSPSQPSEQYAATAADAIPPALPVGVAEHLESLGISPSSIDPQLLSLHSFAAHAEPSLATLATLNSRQRVATLVNGHPELLCVPLEGWLSFLTAYGVTRRDFFRLLSHNPDLFTRGSLFNAGSVIAYLQLAPAVEFLRTELMLDAPGLKALLCRCPGALCLDPPTQLAPRLAALAAAGFSRVEVCSLVRHNAALLIGDVPGTLQSRLGFLTGHCGFSGQQARQLVSDCPEVLSLSVANLRRKWRFLVERMHCGTQAVLAYPRYWSKSLLLDIGPRYSYVLERQLLPLAGAPCTLAAAGSGSSSDGSSSSYSYSGSGNGSGSGSSGSGDSGSGSGGAIACGLEGACELNLQLLLDSDDVSFVETVWRAAAGGGGAGPAGAGSGAASTSRAGATTAAAAAGTAAAAAAAAARGGRGGEAGAVAVEMSAWELAADFGDLPGSWAGTAALGVGGGAGGDVAGGRGGAQEGQEQRQGEVEEVVEEAGAEALWAGPGPDDYERFRAAWLETEGVRWSGVNAVGVAGGGVAGSW</sequence>
<dbReference type="GO" id="GO:0003676">
    <property type="term" value="F:nucleic acid binding"/>
    <property type="evidence" value="ECO:0007669"/>
    <property type="project" value="InterPro"/>
</dbReference>
<dbReference type="GeneID" id="5722410"/>
<gene>
    <name evidence="5" type="ORF">CHLRE_09g408051v5</name>
</gene>
<evidence type="ECO:0000313" key="6">
    <source>
        <dbReference type="Proteomes" id="UP000006906"/>
    </source>
</evidence>
<feature type="compositionally biased region" description="Gly residues" evidence="4">
    <location>
        <begin position="395"/>
        <end position="408"/>
    </location>
</feature>
<dbReference type="InterPro" id="IPR003690">
    <property type="entry name" value="MTERF"/>
</dbReference>
<organism evidence="5 6">
    <name type="scientific">Chlamydomonas reinhardtii</name>
    <name type="common">Chlamydomonas smithii</name>
    <dbReference type="NCBI Taxonomy" id="3055"/>
    <lineage>
        <taxon>Eukaryota</taxon>
        <taxon>Viridiplantae</taxon>
        <taxon>Chlorophyta</taxon>
        <taxon>core chlorophytes</taxon>
        <taxon>Chlorophyceae</taxon>
        <taxon>CS clade</taxon>
        <taxon>Chlamydomonadales</taxon>
        <taxon>Chlamydomonadaceae</taxon>
        <taxon>Chlamydomonas</taxon>
    </lineage>
</organism>
<protein>
    <submittedName>
        <fullName evidence="5">Uncharacterized protein</fullName>
    </submittedName>
</protein>
<evidence type="ECO:0000256" key="2">
    <source>
        <dbReference type="ARBA" id="ARBA00022472"/>
    </source>
</evidence>
<keyword evidence="6" id="KW-1185">Reference proteome</keyword>
<dbReference type="OrthoDB" id="637682at2759"/>
<keyword evidence="3" id="KW-0809">Transit peptide</keyword>
<proteinExistence type="inferred from homology"/>
<evidence type="ECO:0000256" key="4">
    <source>
        <dbReference type="SAM" id="MobiDB-lite"/>
    </source>
</evidence>
<dbReference type="Pfam" id="PF02536">
    <property type="entry name" value="mTERF"/>
    <property type="match status" value="1"/>
</dbReference>